<evidence type="ECO:0000256" key="1">
    <source>
        <dbReference type="ARBA" id="ARBA00004370"/>
    </source>
</evidence>
<comment type="caution">
    <text evidence="7">The sequence shown here is derived from an EMBL/GenBank/DDBJ whole genome shotgun (WGS) entry which is preliminary data.</text>
</comment>
<dbReference type="EMBL" id="AJIL01000250">
    <property type="protein sequence ID" value="KNE90568.1"/>
    <property type="molecule type" value="Genomic_DNA"/>
</dbReference>
<comment type="subcellular location">
    <subcellularLocation>
        <location evidence="1">Membrane</location>
    </subcellularLocation>
</comment>
<dbReference type="PANTHER" id="PTHR13259:SF1">
    <property type="entry name" value="BLADDER CANCER-ASSOCIATED PROTEIN"/>
    <property type="match status" value="1"/>
</dbReference>
<feature type="transmembrane region" description="Helical" evidence="6">
    <location>
        <begin position="6"/>
        <end position="28"/>
    </location>
</feature>
<evidence type="ECO:0000256" key="4">
    <source>
        <dbReference type="ARBA" id="ARBA00023136"/>
    </source>
</evidence>
<gene>
    <name evidence="7" type="ORF">PSTG_15988</name>
</gene>
<keyword evidence="2 6" id="KW-0812">Transmembrane</keyword>
<reference evidence="8" key="1">
    <citation type="submission" date="2014-03" db="EMBL/GenBank/DDBJ databases">
        <title>The Genome Sequence of Puccinia striiformis f. sp. tritici PST-78.</title>
        <authorList>
            <consortium name="The Broad Institute Genome Sequencing Platform"/>
            <person name="Cuomo C."/>
            <person name="Hulbert S."/>
            <person name="Chen X."/>
            <person name="Walker B."/>
            <person name="Young S.K."/>
            <person name="Zeng Q."/>
            <person name="Gargeya S."/>
            <person name="Fitzgerald M."/>
            <person name="Haas B."/>
            <person name="Abouelleil A."/>
            <person name="Alvarado L."/>
            <person name="Arachchi H.M."/>
            <person name="Berlin A.M."/>
            <person name="Chapman S.B."/>
            <person name="Goldberg J."/>
            <person name="Griggs A."/>
            <person name="Gujja S."/>
            <person name="Hansen M."/>
            <person name="Howarth C."/>
            <person name="Imamovic A."/>
            <person name="Larimer J."/>
            <person name="McCowan C."/>
            <person name="Montmayeur A."/>
            <person name="Murphy C."/>
            <person name="Neiman D."/>
            <person name="Pearson M."/>
            <person name="Priest M."/>
            <person name="Roberts A."/>
            <person name="Saif S."/>
            <person name="Shea T."/>
            <person name="Sisk P."/>
            <person name="Sykes S."/>
            <person name="Wortman J."/>
            <person name="Nusbaum C."/>
            <person name="Birren B."/>
        </authorList>
    </citation>
    <scope>NUCLEOTIDE SEQUENCE [LARGE SCALE GENOMIC DNA]</scope>
    <source>
        <strain evidence="8">race PST-78</strain>
    </source>
</reference>
<dbReference type="SMART" id="SM01396">
    <property type="entry name" value="BC10"/>
    <property type="match status" value="1"/>
</dbReference>
<proteinExistence type="predicted"/>
<feature type="region of interest" description="Disordered" evidence="5">
    <location>
        <begin position="147"/>
        <end position="199"/>
    </location>
</feature>
<name>A0A0L0UU66_9BASI</name>
<keyword evidence="3 6" id="KW-1133">Transmembrane helix</keyword>
<organism evidence="7 8">
    <name type="scientific">Puccinia striiformis f. sp. tritici PST-78</name>
    <dbReference type="NCBI Taxonomy" id="1165861"/>
    <lineage>
        <taxon>Eukaryota</taxon>
        <taxon>Fungi</taxon>
        <taxon>Dikarya</taxon>
        <taxon>Basidiomycota</taxon>
        <taxon>Pucciniomycotina</taxon>
        <taxon>Pucciniomycetes</taxon>
        <taxon>Pucciniales</taxon>
        <taxon>Pucciniaceae</taxon>
        <taxon>Puccinia</taxon>
    </lineage>
</organism>
<evidence type="ECO:0000256" key="3">
    <source>
        <dbReference type="ARBA" id="ARBA00022989"/>
    </source>
</evidence>
<feature type="compositionally biased region" description="Low complexity" evidence="5">
    <location>
        <begin position="234"/>
        <end position="247"/>
    </location>
</feature>
<keyword evidence="4 6" id="KW-0472">Membrane</keyword>
<evidence type="ECO:0000313" key="8">
    <source>
        <dbReference type="Proteomes" id="UP000054564"/>
    </source>
</evidence>
<keyword evidence="8" id="KW-1185">Reference proteome</keyword>
<feature type="region of interest" description="Disordered" evidence="5">
    <location>
        <begin position="224"/>
        <end position="266"/>
    </location>
</feature>
<dbReference type="AlphaFoldDB" id="A0A0L0UU66"/>
<evidence type="ECO:0000256" key="2">
    <source>
        <dbReference type="ARBA" id="ARBA00022692"/>
    </source>
</evidence>
<dbReference type="InterPro" id="IPR009598">
    <property type="entry name" value="BCALP"/>
</dbReference>
<dbReference type="OrthoDB" id="5563033at2759"/>
<evidence type="ECO:0000256" key="5">
    <source>
        <dbReference type="SAM" id="MobiDB-lite"/>
    </source>
</evidence>
<evidence type="ECO:0000313" key="7">
    <source>
        <dbReference type="EMBL" id="KNE90568.1"/>
    </source>
</evidence>
<dbReference type="GO" id="GO:0016020">
    <property type="term" value="C:membrane"/>
    <property type="evidence" value="ECO:0007669"/>
    <property type="project" value="UniProtKB-SubCell"/>
</dbReference>
<accession>A0A0L0UU66</accession>
<sequence>MYCLRYFLLVLLFFPFPTAPPFLVFLFLISMTIEHRPCAYCSLLLSAILLSTCSWNLASVDVSSSSSLVNEQVSPSTDTFLSSILSFFQSTDHQNTNTTTQATVKSTGFKSINANRDHQKVGVAVVEPHTRCWCYSNHGRLFEPVSSKSLKKPKNGLDLNHHHHHHHHQLISQQTTHPSHKTVESEHMGTNPNHEADDQSIGIPRRALKSIFHPFWKPLSKLSSTTTIHHHEPSPSTSTEHTSTHPSGPNLTTTSKPPQPPQIRRSSFSRTPLIYSHLILPTIQFIKPHLPLPIIHRILSIVKLNLIELGHHSLLTGHFKSMRRRLSFLKNSGDFGFVHNLVNHYQSNSPYEIKLNSLLGFRVFLGTRHGASSL</sequence>
<dbReference type="PANTHER" id="PTHR13259">
    <property type="entry name" value="BLADDER CANCER 10 KD PROTEIN HOMOLOG"/>
    <property type="match status" value="1"/>
</dbReference>
<evidence type="ECO:0000256" key="6">
    <source>
        <dbReference type="SAM" id="Phobius"/>
    </source>
</evidence>
<dbReference type="Pfam" id="PF06726">
    <property type="entry name" value="BC10"/>
    <property type="match status" value="1"/>
</dbReference>
<protein>
    <submittedName>
        <fullName evidence="7">Uncharacterized protein</fullName>
    </submittedName>
</protein>
<dbReference type="Proteomes" id="UP000054564">
    <property type="component" value="Unassembled WGS sequence"/>
</dbReference>